<name>A0A420EDT7_9ALTE</name>
<reference evidence="1 2" key="1">
    <citation type="submission" date="2018-09" db="EMBL/GenBank/DDBJ databases">
        <authorList>
            <person name="Wang Z."/>
        </authorList>
    </citation>
    <scope>NUCLEOTIDE SEQUENCE [LARGE SCALE GENOMIC DNA]</scope>
    <source>
        <strain evidence="1 2">ALS 81</strain>
    </source>
</reference>
<evidence type="ECO:0000313" key="2">
    <source>
        <dbReference type="Proteomes" id="UP000286482"/>
    </source>
</evidence>
<dbReference type="EMBL" id="RAQO01000005">
    <property type="protein sequence ID" value="RKF18830.1"/>
    <property type="molecule type" value="Genomic_DNA"/>
</dbReference>
<keyword evidence="2" id="KW-1185">Reference proteome</keyword>
<sequence length="70" mass="7989">MIGELVCPFNAMNFIISFFMRVPIAIESGQIQIGRNGSLIHKIKLGQIENLRSWVLETFFLIDETSSNFI</sequence>
<protein>
    <submittedName>
        <fullName evidence="1">Uncharacterized protein</fullName>
    </submittedName>
</protein>
<gene>
    <name evidence="1" type="ORF">DBZ36_10595</name>
</gene>
<evidence type="ECO:0000313" key="1">
    <source>
        <dbReference type="EMBL" id="RKF18830.1"/>
    </source>
</evidence>
<dbReference type="Proteomes" id="UP000286482">
    <property type="component" value="Unassembled WGS sequence"/>
</dbReference>
<comment type="caution">
    <text evidence="1">The sequence shown here is derived from an EMBL/GenBank/DDBJ whole genome shotgun (WGS) entry which is preliminary data.</text>
</comment>
<proteinExistence type="predicted"/>
<accession>A0A420EDT7</accession>
<dbReference type="AlphaFoldDB" id="A0A420EDT7"/>
<organism evidence="1 2">
    <name type="scientific">Alginatibacterium sediminis</name>
    <dbReference type="NCBI Taxonomy" id="2164068"/>
    <lineage>
        <taxon>Bacteria</taxon>
        <taxon>Pseudomonadati</taxon>
        <taxon>Pseudomonadota</taxon>
        <taxon>Gammaproteobacteria</taxon>
        <taxon>Alteromonadales</taxon>
        <taxon>Alteromonadaceae</taxon>
        <taxon>Alginatibacterium</taxon>
    </lineage>
</organism>